<sequence length="159" mass="17884">MFAAMSAGNPVEEQREQIANRLGEPDRLQFPSEWKLSSSWRRAQAAPSTVGAVNPAEFDVLLGREDGDSEVSRHRVLFAVYEGDLVAECDCDGHRFRDWCAHVALLWWRWSRDQLGVTDLDTGETYLSPPWWFSVDDVEADRTETDASQPVAADGGVNR</sequence>
<proteinExistence type="predicted"/>
<comment type="caution">
    <text evidence="1">The sequence shown here is derived from an EMBL/GenBank/DDBJ whole genome shotgun (WGS) entry which is preliminary data.</text>
</comment>
<evidence type="ECO:0000313" key="1">
    <source>
        <dbReference type="EMBL" id="ELZ41886.1"/>
    </source>
</evidence>
<dbReference type="OrthoDB" id="318346at2157"/>
<dbReference type="Proteomes" id="UP000011523">
    <property type="component" value="Unassembled WGS sequence"/>
</dbReference>
<dbReference type="AlphaFoldDB" id="M0E270"/>
<gene>
    <name evidence="1" type="ORF">C472_00544</name>
</gene>
<accession>M0E270</accession>
<reference evidence="1 2" key="1">
    <citation type="journal article" date="2014" name="PLoS Genet.">
        <title>Phylogenetically driven sequencing of extremely halophilic archaea reveals strategies for static and dynamic osmo-response.</title>
        <authorList>
            <person name="Becker E.A."/>
            <person name="Seitzer P.M."/>
            <person name="Tritt A."/>
            <person name="Larsen D."/>
            <person name="Krusor M."/>
            <person name="Yao A.I."/>
            <person name="Wu D."/>
            <person name="Madern D."/>
            <person name="Eisen J.A."/>
            <person name="Darling A.E."/>
            <person name="Facciotti M.T."/>
        </authorList>
    </citation>
    <scope>NUCLEOTIDE SEQUENCE [LARGE SCALE GENOMIC DNA]</scope>
    <source>
        <strain evidence="1 2">DSM 14210</strain>
    </source>
</reference>
<evidence type="ECO:0000313" key="2">
    <source>
        <dbReference type="Proteomes" id="UP000011523"/>
    </source>
</evidence>
<dbReference type="EMBL" id="AOJD01000003">
    <property type="protein sequence ID" value="ELZ41886.1"/>
    <property type="molecule type" value="Genomic_DNA"/>
</dbReference>
<dbReference type="PATRIC" id="fig|1227485.3.peg.102"/>
<name>M0E270_9EURY</name>
<keyword evidence="2" id="KW-1185">Reference proteome</keyword>
<protein>
    <submittedName>
        <fullName evidence="1">Zinc finger SWIM domain-containing protein</fullName>
    </submittedName>
</protein>
<organism evidence="1 2">
    <name type="scientific">Halorubrum tebenquichense DSM 14210</name>
    <dbReference type="NCBI Taxonomy" id="1227485"/>
    <lineage>
        <taxon>Archaea</taxon>
        <taxon>Methanobacteriati</taxon>
        <taxon>Methanobacteriota</taxon>
        <taxon>Stenosarchaea group</taxon>
        <taxon>Halobacteria</taxon>
        <taxon>Halobacteriales</taxon>
        <taxon>Haloferacaceae</taxon>
        <taxon>Halorubrum</taxon>
    </lineage>
</organism>